<feature type="compositionally biased region" description="Pro residues" evidence="2">
    <location>
        <begin position="122"/>
        <end position="203"/>
    </location>
</feature>
<dbReference type="InterPro" id="IPR036278">
    <property type="entry name" value="Sialidase_sf"/>
</dbReference>
<evidence type="ECO:0000256" key="1">
    <source>
        <dbReference type="ARBA" id="ARBA00022581"/>
    </source>
</evidence>
<sequence length="1046" mass="105578">MTPTGKPDDGHEAERPDPGQPAQLPPPPPRWLDDQGAPAGPLLPGDDEPVRGRPAEPPAAEAEAPADDAGEAEVADRTMLEFRFEQDGGAQAAPQAPAEIPAPPPFPFAQEMPDATQVQPAPQAPAQPPAPRPPTPPPPAPQAPAPQPPAPLPPAPQPPAPPAPPAQAPPAQAPPAQAPHAPVPAARPPAAQPPPAQSPPAHEPFPWAQEIPAAPARPAPEPFPFAQEIPGAPSTPPAAEPFPWAQQVPAAPAAPHESAQPAAPPPVIDEPWRTAQGKPKKPRRSLKKPLLIGTAGLAVVALVAAAAVVVPGLLDSDPDGGGEGAKLAGAMFPVDGAAGTDGRDQQLTGAAAIGSTVVAVGGETDPQNARGLFLVSVDGGRTFENVPQQGTDGGVAPPGGVPAAVGGSSRGWVAIGSSAGGGGAVWTSDDGREWRRQPDAVGDVFGANDRVSRIVGTGKGFMAIGEHSPKGDFSDAQPGVWLSADGRRWEARIGDQTGLDVQEAGLSLVEAAASGDVILLEGLVTPDSKKPGPYRKVWRSDDGGRTWATSEVPVPKGSRGLMIGGGAAGFVAMREIKASGKLYGRAFLSKDGKSWSEAGNLTTSGYRRTSGIAVDDQGFTALVVRGGDTLLSRSTDGRSWQDAGTAESKPGREIAGAAVSGGLAVVVGHEPGGGDTNAVLGAWDAGGTAVPLDLAKIPGAVRPDHSLRSVGATGSLAVAVGSASGDAAVWTSQDGGTWKQAQGLGAAFTRPGPQQLNDVAAGTSGWVAVGYDQAAPRRPLVVTSNDGATWQAADAAAAFGADKSGQPVTYAAAAGASGYVVVGVQGYSVATWFSSDLKNWAHGTGADPEMMTGGKGTPRWMLDVASGPFGFAAVGGSRDGQGNHPSVWMSPDGKRWTLQQLDLPSGVTEAHFTHVAARESTIVAAGIAATSKGLDWLGYVSTDAGRTWRPITSPSAGTLVNVTALAATPKGFAATGTTGRPGATDVVSWTSPDGVAWKAETPGGTGLEGVGDQQITGLASFGNTLLGVGRSADANGDQPVLWSRPN</sequence>
<dbReference type="InterPro" id="IPR015943">
    <property type="entry name" value="WD40/YVTN_repeat-like_dom_sf"/>
</dbReference>
<feature type="compositionally biased region" description="Basic and acidic residues" evidence="2">
    <location>
        <begin position="74"/>
        <end position="86"/>
    </location>
</feature>
<keyword evidence="3" id="KW-0472">Membrane</keyword>
<name>A0ABV4Q3U1_9ACTN</name>
<feature type="region of interest" description="Disordered" evidence="2">
    <location>
        <begin position="1"/>
        <end position="285"/>
    </location>
</feature>
<keyword evidence="3" id="KW-1133">Transmembrane helix</keyword>
<evidence type="ECO:0008006" key="6">
    <source>
        <dbReference type="Google" id="ProtNLM"/>
    </source>
</evidence>
<keyword evidence="5" id="KW-1185">Reference proteome</keyword>
<dbReference type="PANTHER" id="PTHR13037">
    <property type="entry name" value="FORMIN"/>
    <property type="match status" value="1"/>
</dbReference>
<organism evidence="4 5">
    <name type="scientific">Actinomadura monticuli</name>
    <dbReference type="NCBI Taxonomy" id="3097367"/>
    <lineage>
        <taxon>Bacteria</taxon>
        <taxon>Bacillati</taxon>
        <taxon>Actinomycetota</taxon>
        <taxon>Actinomycetes</taxon>
        <taxon>Streptosporangiales</taxon>
        <taxon>Thermomonosporaceae</taxon>
        <taxon>Actinomadura</taxon>
    </lineage>
</organism>
<evidence type="ECO:0000313" key="5">
    <source>
        <dbReference type="Proteomes" id="UP001569963"/>
    </source>
</evidence>
<accession>A0ABV4Q3U1</accession>
<protein>
    <recommendedName>
        <fullName evidence="6">Exo-alpha-sialidase</fullName>
    </recommendedName>
</protein>
<dbReference type="RefSeq" id="WP_371947055.1">
    <property type="nucleotide sequence ID" value="NZ_JAXCEI010000001.1"/>
</dbReference>
<keyword evidence="1" id="KW-0945">Host-virus interaction</keyword>
<proteinExistence type="predicted"/>
<dbReference type="Gene3D" id="2.130.10.10">
    <property type="entry name" value="YVTN repeat-like/Quinoprotein amine dehydrogenase"/>
    <property type="match status" value="1"/>
</dbReference>
<evidence type="ECO:0000256" key="2">
    <source>
        <dbReference type="SAM" id="MobiDB-lite"/>
    </source>
</evidence>
<feature type="transmembrane region" description="Helical" evidence="3">
    <location>
        <begin position="290"/>
        <end position="314"/>
    </location>
</feature>
<dbReference type="SUPFAM" id="SSF50939">
    <property type="entry name" value="Sialidases"/>
    <property type="match status" value="3"/>
</dbReference>
<evidence type="ECO:0000256" key="3">
    <source>
        <dbReference type="SAM" id="Phobius"/>
    </source>
</evidence>
<dbReference type="Proteomes" id="UP001569963">
    <property type="component" value="Unassembled WGS sequence"/>
</dbReference>
<dbReference type="PANTHER" id="PTHR13037:SF24">
    <property type="entry name" value="POLYCOMB PROTEIN PCL-RELATED"/>
    <property type="match status" value="1"/>
</dbReference>
<feature type="compositionally biased region" description="Low complexity" evidence="2">
    <location>
        <begin position="241"/>
        <end position="255"/>
    </location>
</feature>
<gene>
    <name evidence="4" type="ORF">SM611_02145</name>
</gene>
<dbReference type="EMBL" id="JAXCEI010000001">
    <property type="protein sequence ID" value="MFA1537718.1"/>
    <property type="molecule type" value="Genomic_DNA"/>
</dbReference>
<dbReference type="PRINTS" id="PR01217">
    <property type="entry name" value="PRICHEXTENSN"/>
</dbReference>
<feature type="compositionally biased region" description="Low complexity" evidence="2">
    <location>
        <begin position="108"/>
        <end position="121"/>
    </location>
</feature>
<evidence type="ECO:0000313" key="4">
    <source>
        <dbReference type="EMBL" id="MFA1537718.1"/>
    </source>
</evidence>
<reference evidence="4 5" key="1">
    <citation type="submission" date="2023-11" db="EMBL/GenBank/DDBJ databases">
        <title>Actinomadura monticuli sp. nov., isolated from volcanic ash.</title>
        <authorList>
            <person name="Lee S.D."/>
            <person name="Yang H."/>
            <person name="Kim I.S."/>
        </authorList>
    </citation>
    <scope>NUCLEOTIDE SEQUENCE [LARGE SCALE GENOMIC DNA]</scope>
    <source>
        <strain evidence="4 5">DLS-62</strain>
    </source>
</reference>
<feature type="compositionally biased region" description="Low complexity" evidence="2">
    <location>
        <begin position="90"/>
        <end position="99"/>
    </location>
</feature>
<feature type="compositionally biased region" description="Basic and acidic residues" evidence="2">
    <location>
        <begin position="1"/>
        <end position="17"/>
    </location>
</feature>
<keyword evidence="3" id="KW-0812">Transmembrane</keyword>
<feature type="compositionally biased region" description="Acidic residues" evidence="2">
    <location>
        <begin position="64"/>
        <end position="73"/>
    </location>
</feature>
<comment type="caution">
    <text evidence="4">The sequence shown here is derived from an EMBL/GenBank/DDBJ whole genome shotgun (WGS) entry which is preliminary data.</text>
</comment>